<evidence type="ECO:0000313" key="6">
    <source>
        <dbReference type="Proteomes" id="UP000054093"/>
    </source>
</evidence>
<dbReference type="Pfam" id="PF01520">
    <property type="entry name" value="Amidase_3"/>
    <property type="match status" value="1"/>
</dbReference>
<dbReference type="FunFam" id="3.40.630.40:FF:000005">
    <property type="entry name" value="N-acetylmuramoyl-L-alanine amidase (AmiA)"/>
    <property type="match status" value="1"/>
</dbReference>
<dbReference type="CDD" id="cd02696">
    <property type="entry name" value="MurNAc-LAA"/>
    <property type="match status" value="1"/>
</dbReference>
<dbReference type="SUPFAM" id="SSF53187">
    <property type="entry name" value="Zn-dependent exopeptidases"/>
    <property type="match status" value="1"/>
</dbReference>
<dbReference type="Gene3D" id="3.40.630.40">
    <property type="entry name" value="Zn-dependent exopeptidases"/>
    <property type="match status" value="1"/>
</dbReference>
<dbReference type="GO" id="GO:0008745">
    <property type="term" value="F:N-acetylmuramoyl-L-alanine amidase activity"/>
    <property type="evidence" value="ECO:0007669"/>
    <property type="project" value="UniProtKB-EC"/>
</dbReference>
<comment type="caution">
    <text evidence="5">The sequence shown here is derived from an EMBL/GenBank/DDBJ whole genome shotgun (WGS) entry which is preliminary data.</text>
</comment>
<dbReference type="SMART" id="SM00646">
    <property type="entry name" value="Ami_3"/>
    <property type="match status" value="1"/>
</dbReference>
<proteinExistence type="predicted"/>
<dbReference type="EMBL" id="ADHO01000247">
    <property type="protein sequence ID" value="EFX41499.1"/>
    <property type="molecule type" value="Genomic_DNA"/>
</dbReference>
<protein>
    <recommendedName>
        <fullName evidence="2">N-acetylmuramoyl-L-alanine amidase</fullName>
        <ecNumber evidence="2">3.5.1.28</ecNumber>
    </recommendedName>
</protein>
<evidence type="ECO:0000259" key="4">
    <source>
        <dbReference type="SMART" id="SM00646"/>
    </source>
</evidence>
<evidence type="ECO:0000256" key="1">
    <source>
        <dbReference type="ARBA" id="ARBA00001561"/>
    </source>
</evidence>
<comment type="catalytic activity">
    <reaction evidence="1">
        <text>Hydrolyzes the link between N-acetylmuramoyl residues and L-amino acid residues in certain cell-wall glycopeptides.</text>
        <dbReference type="EC" id="3.5.1.28"/>
    </reaction>
</comment>
<dbReference type="GO" id="GO:0030288">
    <property type="term" value="C:outer membrane-bounded periplasmic space"/>
    <property type="evidence" value="ECO:0007669"/>
    <property type="project" value="TreeGrafter"/>
</dbReference>
<sequence length="360" mass="41388">MEWVRYFLVCLLLQLGLYAHILKITEVVPFGVSNLRISFNQDIKRSVFKEIALNRFKALLQIHAKLMPAPRNYRFANQTSIKITSGKLVKVWINIHKNMAYRLKLTHNHLYIFLEEFLIAQSKPPLKKPPLKKTKRFKVVIDPGHGGHDCGAMGINGVCEKRIVLAVAKYLQQELQNRAYQVYMTRNQDTYVDLKTRTEFANNKNADLFISIHANSIPKHSNTNPQGVETYFLSTARSERARKVAEQENQDDVKVMDYFSKLSFLNSLNSQRLIISNKLAIDIQFGILNRLRQRYKDVVDGGVREGPFWVLAGALMPSVLIEIGYNSNPKESKRIQDKRYQQALARGIADGVQSFISKNY</sequence>
<organism evidence="5 6">
    <name type="scientific">Helicobacter suis HS5</name>
    <dbReference type="NCBI Taxonomy" id="710394"/>
    <lineage>
        <taxon>Bacteria</taxon>
        <taxon>Pseudomonadati</taxon>
        <taxon>Campylobacterota</taxon>
        <taxon>Epsilonproteobacteria</taxon>
        <taxon>Campylobacterales</taxon>
        <taxon>Helicobacteraceae</taxon>
        <taxon>Helicobacter</taxon>
    </lineage>
</organism>
<gene>
    <name evidence="5" type="primary">amiC</name>
    <name evidence="5" type="ORF">HSUHS5_1143</name>
</gene>
<dbReference type="AlphaFoldDB" id="E7G562"/>
<dbReference type="GO" id="GO:0009253">
    <property type="term" value="P:peptidoglycan catabolic process"/>
    <property type="evidence" value="ECO:0007669"/>
    <property type="project" value="InterPro"/>
</dbReference>
<dbReference type="EC" id="3.5.1.28" evidence="2"/>
<feature type="domain" description="MurNAc-LAA" evidence="4">
    <location>
        <begin position="198"/>
        <end position="353"/>
    </location>
</feature>
<name>E7G562_9HELI</name>
<dbReference type="PANTHER" id="PTHR30404:SF0">
    <property type="entry name" value="N-ACETYLMURAMOYL-L-ALANINE AMIDASE AMIC"/>
    <property type="match status" value="1"/>
</dbReference>
<evidence type="ECO:0000256" key="2">
    <source>
        <dbReference type="ARBA" id="ARBA00011901"/>
    </source>
</evidence>
<dbReference type="InterPro" id="IPR050695">
    <property type="entry name" value="N-acetylmuramoyl_amidase_3"/>
</dbReference>
<evidence type="ECO:0000313" key="5">
    <source>
        <dbReference type="EMBL" id="EFX41499.1"/>
    </source>
</evidence>
<dbReference type="PANTHER" id="PTHR30404">
    <property type="entry name" value="N-ACETYLMURAMOYL-L-ALANINE AMIDASE"/>
    <property type="match status" value="1"/>
</dbReference>
<accession>E7G562</accession>
<reference evidence="5 6" key="1">
    <citation type="journal article" date="2011" name="Vet. Res.">
        <title>Genome sequence of Helicobacter suis supports its role in gastric pathology.</title>
        <authorList>
            <person name="Vermoote M."/>
            <person name="Vandekerckhove T.T."/>
            <person name="Flahou B."/>
            <person name="Pasmans F."/>
            <person name="Smet A."/>
            <person name="De Groote D."/>
            <person name="Van Criekinge W."/>
            <person name="Ducatelle R."/>
            <person name="Haesebrouck F."/>
        </authorList>
    </citation>
    <scope>NUCLEOTIDE SEQUENCE [LARGE SCALE GENOMIC DNA]</scope>
    <source>
        <strain evidence="5 6">HS5</strain>
    </source>
</reference>
<evidence type="ECO:0000256" key="3">
    <source>
        <dbReference type="ARBA" id="ARBA00022801"/>
    </source>
</evidence>
<dbReference type="InterPro" id="IPR002508">
    <property type="entry name" value="MurNAc-LAA_cat"/>
</dbReference>
<keyword evidence="3" id="KW-0378">Hydrolase</keyword>
<dbReference type="Proteomes" id="UP000054093">
    <property type="component" value="Unassembled WGS sequence"/>
</dbReference>